<dbReference type="Proteomes" id="UP000008022">
    <property type="component" value="Unassembled WGS sequence"/>
</dbReference>
<evidence type="ECO:0000313" key="2">
    <source>
        <dbReference type="Proteomes" id="UP000008022"/>
    </source>
</evidence>
<name>A0A0E0NRD3_ORYRU</name>
<sequence length="91" mass="9967">MVRLVDALVHGGGDDDDDDDGGGGYYYFAFGWECGGRPMSLRLGGKEVQNVCYIDKRMSSRSEAKCPGPVNKERPKICAEKTVDSLNYIGE</sequence>
<accession>A0A0E0NRD3</accession>
<organism evidence="1 2">
    <name type="scientific">Oryza rufipogon</name>
    <name type="common">Brownbeard rice</name>
    <name type="synonym">Asian wild rice</name>
    <dbReference type="NCBI Taxonomy" id="4529"/>
    <lineage>
        <taxon>Eukaryota</taxon>
        <taxon>Viridiplantae</taxon>
        <taxon>Streptophyta</taxon>
        <taxon>Embryophyta</taxon>
        <taxon>Tracheophyta</taxon>
        <taxon>Spermatophyta</taxon>
        <taxon>Magnoliopsida</taxon>
        <taxon>Liliopsida</taxon>
        <taxon>Poales</taxon>
        <taxon>Poaceae</taxon>
        <taxon>BOP clade</taxon>
        <taxon>Oryzoideae</taxon>
        <taxon>Oryzeae</taxon>
        <taxon>Oryzinae</taxon>
        <taxon>Oryza</taxon>
    </lineage>
</organism>
<evidence type="ECO:0000313" key="1">
    <source>
        <dbReference type="EnsemblPlants" id="ORUFI03G07930.1"/>
    </source>
</evidence>
<protein>
    <submittedName>
        <fullName evidence="1">Uncharacterized protein</fullName>
    </submittedName>
</protein>
<dbReference type="HOGENOM" id="CLU_188664_0_0_1"/>
<dbReference type="Gramene" id="ORUFI03G07930.1">
    <property type="protein sequence ID" value="ORUFI03G07930.1"/>
    <property type="gene ID" value="ORUFI03G07930"/>
</dbReference>
<reference evidence="1" key="2">
    <citation type="submission" date="2015-06" db="UniProtKB">
        <authorList>
            <consortium name="EnsemblPlants"/>
        </authorList>
    </citation>
    <scope>IDENTIFICATION</scope>
</reference>
<proteinExistence type="predicted"/>
<dbReference type="OMA" id="KCPGPVN"/>
<dbReference type="AlphaFoldDB" id="A0A0E0NRD3"/>
<keyword evidence="2" id="KW-1185">Reference proteome</keyword>
<reference evidence="2" key="1">
    <citation type="submission" date="2013-06" db="EMBL/GenBank/DDBJ databases">
        <authorList>
            <person name="Zhao Q."/>
        </authorList>
    </citation>
    <scope>NUCLEOTIDE SEQUENCE</scope>
    <source>
        <strain evidence="2">cv. W1943</strain>
    </source>
</reference>
<dbReference type="EnsemblPlants" id="ORUFI03G07930.1">
    <property type="protein sequence ID" value="ORUFI03G07930.1"/>
    <property type="gene ID" value="ORUFI03G07930"/>
</dbReference>